<dbReference type="EMBL" id="CAJJDN010000176">
    <property type="protein sequence ID" value="CAD8127354.1"/>
    <property type="molecule type" value="Genomic_DNA"/>
</dbReference>
<proteinExistence type="predicted"/>
<accession>A0A8S1RKG2</accession>
<organism evidence="1 2">
    <name type="scientific">Paramecium sonneborni</name>
    <dbReference type="NCBI Taxonomy" id="65129"/>
    <lineage>
        <taxon>Eukaryota</taxon>
        <taxon>Sar</taxon>
        <taxon>Alveolata</taxon>
        <taxon>Ciliophora</taxon>
        <taxon>Intramacronucleata</taxon>
        <taxon>Oligohymenophorea</taxon>
        <taxon>Peniculida</taxon>
        <taxon>Parameciidae</taxon>
        <taxon>Paramecium</taxon>
    </lineage>
</organism>
<protein>
    <submittedName>
        <fullName evidence="1">Uncharacterized protein</fullName>
    </submittedName>
</protein>
<name>A0A8S1RKG2_9CILI</name>
<evidence type="ECO:0000313" key="2">
    <source>
        <dbReference type="Proteomes" id="UP000692954"/>
    </source>
</evidence>
<dbReference type="Proteomes" id="UP000692954">
    <property type="component" value="Unassembled WGS sequence"/>
</dbReference>
<comment type="caution">
    <text evidence="1">The sequence shown here is derived from an EMBL/GenBank/DDBJ whole genome shotgun (WGS) entry which is preliminary data.</text>
</comment>
<gene>
    <name evidence="1" type="ORF">PSON_ATCC_30995.1.T1760003</name>
</gene>
<reference evidence="1" key="1">
    <citation type="submission" date="2021-01" db="EMBL/GenBank/DDBJ databases">
        <authorList>
            <consortium name="Genoscope - CEA"/>
            <person name="William W."/>
        </authorList>
    </citation>
    <scope>NUCLEOTIDE SEQUENCE</scope>
</reference>
<keyword evidence="2" id="KW-1185">Reference proteome</keyword>
<sequence length="97" mass="11401">MTKKFTDEQTQELLDTNKIAEEKIYAFYLSFFDPKKCVGGYQNEYLQMDSSSLIVDWLGIDIKVLQCNLYQSLNFYELNKSFFAISRKSDITQKSKL</sequence>
<dbReference type="AlphaFoldDB" id="A0A8S1RKG2"/>
<evidence type="ECO:0000313" key="1">
    <source>
        <dbReference type="EMBL" id="CAD8127354.1"/>
    </source>
</evidence>